<protein>
    <recommendedName>
        <fullName evidence="1">Protein phosphatase</fullName>
        <ecNumber evidence="1">3.1.3.16</ecNumber>
    </recommendedName>
</protein>
<comment type="similarity">
    <text evidence="1">Belongs to the PP2C family.</text>
</comment>
<dbReference type="GO" id="GO:0046872">
    <property type="term" value="F:metal ion binding"/>
    <property type="evidence" value="ECO:0007669"/>
    <property type="project" value="UniProtKB-UniRule"/>
</dbReference>
<evidence type="ECO:0000259" key="2">
    <source>
        <dbReference type="PROSITE" id="PS51746"/>
    </source>
</evidence>
<keyword evidence="1" id="KW-0460">Magnesium</keyword>
<feature type="domain" description="PPM-type phosphatase" evidence="2">
    <location>
        <begin position="76"/>
        <end position="312"/>
    </location>
</feature>
<accession>A0A443N6E0</accession>
<dbReference type="SMART" id="SM00331">
    <property type="entry name" value="PP2C_SIG"/>
    <property type="match status" value="1"/>
</dbReference>
<dbReference type="InterPro" id="IPR039123">
    <property type="entry name" value="PPTC7"/>
</dbReference>
<name>A0A443N6E0_9MAGN</name>
<dbReference type="SMART" id="SM00332">
    <property type="entry name" value="PP2Cc"/>
    <property type="match status" value="1"/>
</dbReference>
<dbReference type="Pfam" id="PF07228">
    <property type="entry name" value="SpoIIE"/>
    <property type="match status" value="1"/>
</dbReference>
<keyword evidence="1" id="KW-0464">Manganese</keyword>
<dbReference type="PANTHER" id="PTHR12320:SF81">
    <property type="entry name" value="PROTEIN PHOSPHATASE 2C 23-RELATED"/>
    <property type="match status" value="1"/>
</dbReference>
<evidence type="ECO:0000256" key="1">
    <source>
        <dbReference type="RuleBase" id="RU366020"/>
    </source>
</evidence>
<gene>
    <name evidence="3" type="ORF">CKAN_00238000</name>
</gene>
<dbReference type="AlphaFoldDB" id="A0A443N6E0"/>
<evidence type="ECO:0000313" key="3">
    <source>
        <dbReference type="EMBL" id="RWR74066.1"/>
    </source>
</evidence>
<comment type="catalytic activity">
    <reaction evidence="1">
        <text>O-phospho-L-seryl-[protein] + H2O = L-seryl-[protein] + phosphate</text>
        <dbReference type="Rhea" id="RHEA:20629"/>
        <dbReference type="Rhea" id="RHEA-COMP:9863"/>
        <dbReference type="Rhea" id="RHEA-COMP:11604"/>
        <dbReference type="ChEBI" id="CHEBI:15377"/>
        <dbReference type="ChEBI" id="CHEBI:29999"/>
        <dbReference type="ChEBI" id="CHEBI:43474"/>
        <dbReference type="ChEBI" id="CHEBI:83421"/>
        <dbReference type="EC" id="3.1.3.16"/>
    </reaction>
</comment>
<dbReference type="SUPFAM" id="SSF81606">
    <property type="entry name" value="PP2C-like"/>
    <property type="match status" value="1"/>
</dbReference>
<keyword evidence="1" id="KW-0479">Metal-binding</keyword>
<keyword evidence="1" id="KW-0378">Hydrolase</keyword>
<evidence type="ECO:0000313" key="4">
    <source>
        <dbReference type="Proteomes" id="UP000283530"/>
    </source>
</evidence>
<dbReference type="InterPro" id="IPR001932">
    <property type="entry name" value="PPM-type_phosphatase-like_dom"/>
</dbReference>
<comment type="cofactor">
    <cofactor evidence="1">
        <name>Mg(2+)</name>
        <dbReference type="ChEBI" id="CHEBI:18420"/>
    </cofactor>
</comment>
<dbReference type="GO" id="GO:0004722">
    <property type="term" value="F:protein serine/threonine phosphatase activity"/>
    <property type="evidence" value="ECO:0007669"/>
    <property type="project" value="UniProtKB-EC"/>
</dbReference>
<keyword evidence="4" id="KW-1185">Reference proteome</keyword>
<dbReference type="PROSITE" id="PS51746">
    <property type="entry name" value="PPM_2"/>
    <property type="match status" value="1"/>
</dbReference>
<dbReference type="EC" id="3.1.3.16" evidence="1"/>
<organism evidence="3 4">
    <name type="scientific">Cinnamomum micranthum f. kanehirae</name>
    <dbReference type="NCBI Taxonomy" id="337451"/>
    <lineage>
        <taxon>Eukaryota</taxon>
        <taxon>Viridiplantae</taxon>
        <taxon>Streptophyta</taxon>
        <taxon>Embryophyta</taxon>
        <taxon>Tracheophyta</taxon>
        <taxon>Spermatophyta</taxon>
        <taxon>Magnoliopsida</taxon>
        <taxon>Magnoliidae</taxon>
        <taxon>Laurales</taxon>
        <taxon>Lauraceae</taxon>
        <taxon>Cinnamomum</taxon>
    </lineage>
</organism>
<comment type="cofactor">
    <cofactor evidence="1">
        <name>Mn(2+)</name>
        <dbReference type="ChEBI" id="CHEBI:29035"/>
    </cofactor>
</comment>
<proteinExistence type="inferred from homology"/>
<keyword evidence="1" id="KW-0904">Protein phosphatase</keyword>
<dbReference type="PANTHER" id="PTHR12320">
    <property type="entry name" value="PROTEIN PHOSPHATASE 2C"/>
    <property type="match status" value="1"/>
</dbReference>
<dbReference type="Proteomes" id="UP000283530">
    <property type="component" value="Unassembled WGS sequence"/>
</dbReference>
<dbReference type="InterPro" id="IPR036457">
    <property type="entry name" value="PPM-type-like_dom_sf"/>
</dbReference>
<dbReference type="STRING" id="337451.A0A443N6E0"/>
<comment type="catalytic activity">
    <reaction evidence="1">
        <text>O-phospho-L-threonyl-[protein] + H2O = L-threonyl-[protein] + phosphate</text>
        <dbReference type="Rhea" id="RHEA:47004"/>
        <dbReference type="Rhea" id="RHEA-COMP:11060"/>
        <dbReference type="Rhea" id="RHEA-COMP:11605"/>
        <dbReference type="ChEBI" id="CHEBI:15377"/>
        <dbReference type="ChEBI" id="CHEBI:30013"/>
        <dbReference type="ChEBI" id="CHEBI:43474"/>
        <dbReference type="ChEBI" id="CHEBI:61977"/>
        <dbReference type="EC" id="3.1.3.16"/>
    </reaction>
</comment>
<dbReference type="EMBL" id="QPKB01000001">
    <property type="protein sequence ID" value="RWR74066.1"/>
    <property type="molecule type" value="Genomic_DNA"/>
</dbReference>
<comment type="caution">
    <text evidence="3">The sequence shown here is derived from an EMBL/GenBank/DDBJ whole genome shotgun (WGS) entry which is preliminary data.</text>
</comment>
<dbReference type="Gene3D" id="3.60.40.10">
    <property type="entry name" value="PPM-type phosphatase domain"/>
    <property type="match status" value="2"/>
</dbReference>
<dbReference type="CDD" id="cd00143">
    <property type="entry name" value="PP2Cc"/>
    <property type="match status" value="1"/>
</dbReference>
<dbReference type="OrthoDB" id="60843at2759"/>
<sequence>MQRKIMADVMGAVFQDLVTRCMTTFVNLDIRQTKGPLCYLRPGSRPFFCKTFSRNAETHSLSTDGKILNSRPLKMFPGSCYLPKPGSNRGDDAHFICEEDQTFGVADGVGGWASMGVDAGEFARQLIYHAQCAIKDEPKGAINLMRVLEKAFSNTRAIGGSTACIATLRDEYIHALNIGDSGFMVVRKGSVPFHSPVQQHFFNCPYQLGSDPNSDPPSLAENIKFHLATGDVIVAGTDGLFDNLFDNEVVEAVLQGNKEGLGSQEMASRIAQLAQERAHGDSDTPFSVAAREAGYSFSGGKIDDITVIVANVACTDASDQ</sequence>
<reference evidence="3 4" key="1">
    <citation type="journal article" date="2019" name="Nat. Plants">
        <title>Stout camphor tree genome fills gaps in understanding of flowering plant genome evolution.</title>
        <authorList>
            <person name="Chaw S.M."/>
            <person name="Liu Y.C."/>
            <person name="Wu Y.W."/>
            <person name="Wang H.Y."/>
            <person name="Lin C.I."/>
            <person name="Wu C.S."/>
            <person name="Ke H.M."/>
            <person name="Chang L.Y."/>
            <person name="Hsu C.Y."/>
            <person name="Yang H.T."/>
            <person name="Sudianto E."/>
            <person name="Hsu M.H."/>
            <person name="Wu K.P."/>
            <person name="Wang L.N."/>
            <person name="Leebens-Mack J.H."/>
            <person name="Tsai I.J."/>
        </authorList>
    </citation>
    <scope>NUCLEOTIDE SEQUENCE [LARGE SCALE GENOMIC DNA]</scope>
    <source>
        <strain evidence="4">cv. Chaw 1501</strain>
        <tissue evidence="3">Young leaves</tissue>
    </source>
</reference>